<protein>
    <submittedName>
        <fullName evidence="1">Uncharacterized protein</fullName>
    </submittedName>
</protein>
<proteinExistence type="predicted"/>
<accession>A0A3B0US88</accession>
<dbReference type="AlphaFoldDB" id="A0A3B0US88"/>
<reference evidence="1" key="1">
    <citation type="submission" date="2018-06" db="EMBL/GenBank/DDBJ databases">
        <authorList>
            <person name="Zhirakovskaya E."/>
        </authorList>
    </citation>
    <scope>NUCLEOTIDE SEQUENCE</scope>
</reference>
<evidence type="ECO:0000313" key="1">
    <source>
        <dbReference type="EMBL" id="VAW31940.1"/>
    </source>
</evidence>
<sequence length="31" mass="3702">MLINLSKWLDNDMPYPPERMNEMFMQLVMGG</sequence>
<gene>
    <name evidence="1" type="ORF">MNBD_CHLOROFLEXI01-2607</name>
</gene>
<name>A0A3B0US88_9ZZZZ</name>
<organism evidence="1">
    <name type="scientific">hydrothermal vent metagenome</name>
    <dbReference type="NCBI Taxonomy" id="652676"/>
    <lineage>
        <taxon>unclassified sequences</taxon>
        <taxon>metagenomes</taxon>
        <taxon>ecological metagenomes</taxon>
    </lineage>
</organism>
<dbReference type="EMBL" id="UOEU01000304">
    <property type="protein sequence ID" value="VAW31940.1"/>
    <property type="molecule type" value="Genomic_DNA"/>
</dbReference>